<organism evidence="9 10">
    <name type="scientific">Rhodotorula diobovata</name>
    <dbReference type="NCBI Taxonomy" id="5288"/>
    <lineage>
        <taxon>Eukaryota</taxon>
        <taxon>Fungi</taxon>
        <taxon>Dikarya</taxon>
        <taxon>Basidiomycota</taxon>
        <taxon>Pucciniomycotina</taxon>
        <taxon>Microbotryomycetes</taxon>
        <taxon>Sporidiobolales</taxon>
        <taxon>Sporidiobolaceae</taxon>
        <taxon>Rhodotorula</taxon>
    </lineage>
</organism>
<dbReference type="Proteomes" id="UP000311382">
    <property type="component" value="Unassembled WGS sequence"/>
</dbReference>
<dbReference type="GO" id="GO:0005886">
    <property type="term" value="C:plasma membrane"/>
    <property type="evidence" value="ECO:0007669"/>
    <property type="project" value="UniProtKB-SubCell"/>
</dbReference>
<dbReference type="EMBL" id="SOZI01000004">
    <property type="protein sequence ID" value="TNY24153.1"/>
    <property type="molecule type" value="Genomic_DNA"/>
</dbReference>
<dbReference type="Pfam" id="PF25539">
    <property type="entry name" value="Bestrophin_2"/>
    <property type="match status" value="2"/>
</dbReference>
<evidence type="ECO:0000256" key="4">
    <source>
        <dbReference type="ARBA" id="ARBA00022692"/>
    </source>
</evidence>
<dbReference type="PANTHER" id="PTHR33281:SF19">
    <property type="entry name" value="VOLTAGE-DEPENDENT ANION CHANNEL-FORMING PROTEIN YNEE"/>
    <property type="match status" value="1"/>
</dbReference>
<evidence type="ECO:0000313" key="9">
    <source>
        <dbReference type="EMBL" id="TNY24153.1"/>
    </source>
</evidence>
<proteinExistence type="predicted"/>
<gene>
    <name evidence="9" type="ORF">DMC30DRAFT_371476</name>
</gene>
<keyword evidence="3" id="KW-1003">Cell membrane</keyword>
<reference evidence="9 10" key="1">
    <citation type="submission" date="2019-03" db="EMBL/GenBank/DDBJ databases">
        <title>Rhodosporidium diobovatum UCD-FST 08-225 genome sequencing, assembly, and annotation.</title>
        <authorList>
            <person name="Fakankun I.U."/>
            <person name="Fristensky B."/>
            <person name="Levin D.B."/>
        </authorList>
    </citation>
    <scope>NUCLEOTIDE SEQUENCE [LARGE SCALE GENOMIC DNA]</scope>
    <source>
        <strain evidence="9 10">UCD-FST 08-225</strain>
    </source>
</reference>
<keyword evidence="10" id="KW-1185">Reference proteome</keyword>
<keyword evidence="4 8" id="KW-0812">Transmembrane</keyword>
<evidence type="ECO:0000256" key="8">
    <source>
        <dbReference type="SAM" id="Phobius"/>
    </source>
</evidence>
<comment type="caution">
    <text evidence="9">The sequence shown here is derived from an EMBL/GenBank/DDBJ whole genome shotgun (WGS) entry which is preliminary data.</text>
</comment>
<accession>A0A5C5G4X4</accession>
<dbReference type="PROSITE" id="PS51257">
    <property type="entry name" value="PROKAR_LIPOPROTEIN"/>
    <property type="match status" value="1"/>
</dbReference>
<keyword evidence="6" id="KW-0406">Ion transport</keyword>
<dbReference type="GO" id="GO:0005254">
    <property type="term" value="F:chloride channel activity"/>
    <property type="evidence" value="ECO:0007669"/>
    <property type="project" value="InterPro"/>
</dbReference>
<comment type="subcellular location">
    <subcellularLocation>
        <location evidence="1">Cell membrane</location>
        <topology evidence="1">Multi-pass membrane protein</topology>
    </subcellularLocation>
</comment>
<keyword evidence="7 8" id="KW-0472">Membrane</keyword>
<sequence length="529" mass="57835">MSIITRKIGQTVWPEIAGPVVFFTLCALAVTLGCELSGYAMKVNTILLSVLTTMLSFVISLRTSSALERWNAGRQAWSTLQTASRNLASLIWIHVGSTTLTVAEQADIVPGSDEDEIERLKSLLEKKTMLGLIQAFATSTKHYVRGESGAFYDDLYDLVKPLPKYSFPSGIEDSSDVPREAVSGIWRSPLPDGTYVIPTSATSALSSPSGVATPRFGTASTSQLDHLDLEKGLSGTVGDFATLPKEGGSAIRQVKLAPGYNPPRRTVYHYAPILRLFRPILSLFERREKVRKSPIATNLPLEIHLHLSGYLSTLMQRGTIPTTLVSIFFASLNSLADSLGTMERVLSTPLPFAYLIHLRATAYIYLVLLPFLLYASLAWLTIPAVFISACVFLGFLELGQQLEMPFGYDESDLDLDRYAALIAAELQEIAAHAPPSPATFVFSPLNTPFQPFDRRSAPEILASFSQSHGGTDQAGVKGVPGMRHFLAKHWHELEDRAARDRSAHKKRGVGATWATADEAARTVHVCALK</sequence>
<evidence type="ECO:0000256" key="7">
    <source>
        <dbReference type="ARBA" id="ARBA00023136"/>
    </source>
</evidence>
<feature type="transmembrane region" description="Helical" evidence="8">
    <location>
        <begin position="12"/>
        <end position="33"/>
    </location>
</feature>
<dbReference type="STRING" id="5288.A0A5C5G4X4"/>
<keyword evidence="5 8" id="KW-1133">Transmembrane helix</keyword>
<evidence type="ECO:0000256" key="6">
    <source>
        <dbReference type="ARBA" id="ARBA00023065"/>
    </source>
</evidence>
<evidence type="ECO:0000313" key="10">
    <source>
        <dbReference type="Proteomes" id="UP000311382"/>
    </source>
</evidence>
<dbReference type="OrthoDB" id="1368at2759"/>
<protein>
    <submittedName>
        <fullName evidence="9">Bestrophin, RFP-TM, chloride channel-domain-containing protein</fullName>
    </submittedName>
</protein>
<dbReference type="PANTHER" id="PTHR33281">
    <property type="entry name" value="UPF0187 PROTEIN YNEE"/>
    <property type="match status" value="1"/>
</dbReference>
<keyword evidence="2" id="KW-0813">Transport</keyword>
<evidence type="ECO:0000256" key="2">
    <source>
        <dbReference type="ARBA" id="ARBA00022448"/>
    </source>
</evidence>
<evidence type="ECO:0000256" key="5">
    <source>
        <dbReference type="ARBA" id="ARBA00022989"/>
    </source>
</evidence>
<dbReference type="AlphaFoldDB" id="A0A5C5G4X4"/>
<name>A0A5C5G4X4_9BASI</name>
<evidence type="ECO:0000256" key="1">
    <source>
        <dbReference type="ARBA" id="ARBA00004651"/>
    </source>
</evidence>
<dbReference type="InterPro" id="IPR044669">
    <property type="entry name" value="YneE/VCCN1/2-like"/>
</dbReference>
<evidence type="ECO:0000256" key="3">
    <source>
        <dbReference type="ARBA" id="ARBA00022475"/>
    </source>
</evidence>
<feature type="transmembrane region" description="Helical" evidence="8">
    <location>
        <begin position="39"/>
        <end position="61"/>
    </location>
</feature>